<keyword evidence="6" id="KW-1185">Reference proteome</keyword>
<feature type="region of interest" description="Disordered" evidence="3">
    <location>
        <begin position="354"/>
        <end position="376"/>
    </location>
</feature>
<dbReference type="Pfam" id="PF04707">
    <property type="entry name" value="PRELI"/>
    <property type="match status" value="1"/>
</dbReference>
<feature type="compositionally biased region" description="Acidic residues" evidence="3">
    <location>
        <begin position="276"/>
        <end position="291"/>
    </location>
</feature>
<evidence type="ECO:0000313" key="6">
    <source>
        <dbReference type="Proteomes" id="UP001465976"/>
    </source>
</evidence>
<dbReference type="InterPro" id="IPR040096">
    <property type="entry name" value="Ric1"/>
</dbReference>
<dbReference type="PANTHER" id="PTHR22746:SF10">
    <property type="entry name" value="GUANINE NUCLEOTIDE EXCHANGE FACTOR SUBUNIT RIC1"/>
    <property type="match status" value="1"/>
</dbReference>
<dbReference type="PROSITE" id="PS50904">
    <property type="entry name" value="PRELI_MSF1"/>
    <property type="match status" value="1"/>
</dbReference>
<dbReference type="PANTHER" id="PTHR22746">
    <property type="entry name" value="RAB6A-GEF COMPLEX PARTNER PROTEIN 1"/>
    <property type="match status" value="1"/>
</dbReference>
<accession>A0ABR3FQY7</accession>
<protein>
    <submittedName>
        <fullName evidence="5">WD40 repeat protein</fullName>
    </submittedName>
</protein>
<feature type="region of interest" description="Disordered" evidence="3">
    <location>
        <begin position="270"/>
        <end position="294"/>
    </location>
</feature>
<reference evidence="5 6" key="1">
    <citation type="submission" date="2024-02" db="EMBL/GenBank/DDBJ databases">
        <title>A draft genome for the cacao thread blight pathogen Marasmius crinis-equi.</title>
        <authorList>
            <person name="Cohen S.P."/>
            <person name="Baruah I.K."/>
            <person name="Amoako-Attah I."/>
            <person name="Bukari Y."/>
            <person name="Meinhardt L.W."/>
            <person name="Bailey B.A."/>
        </authorList>
    </citation>
    <scope>NUCLEOTIDE SEQUENCE [LARGE SCALE GENOMIC DNA]</scope>
    <source>
        <strain evidence="5 6">GH-76</strain>
    </source>
</reference>
<keyword evidence="2" id="KW-0472">Membrane</keyword>
<sequence>MKFYTHSFHYDDPWSIVTLAYFLRYPNPYAQHIISCDVISRELMPSGSLLTTRLILKKGQLPRWAPKGIISRAESWVIEESEVDPLGKTVRCTTKNLEFTKVMKVEESVYFQQIPEGGTQQTTEARILSGFGWGLTKRIETHGMNRFKAHVQRSREGVSLILSLLRERGLQPMTLGAPSTMSMHDGASTTESYLVLVNISYRSDEIVYQSQQSTSQQSQKNFLPGPGEGFPLNGIHLHFEGVIWIEGSLVSLCPRNDYLLFSTKTPSAVQRIPWPSDDDQEDVPDPSDDEDIHPRKLFSSYDNWTLSEQDFDWLIDPEVVVTKLGRSKSTGVETWITSDGRAYIVRLAENDDDGIQPHERVESTEEADGASDGEVPQGTWLGTCIHDFESPRWVQKQRRIDPDEPLHERNRPVYVDPRKAVAIAINGKFSLIAIGMFGYGYVLFLLNRQSIDAVDLLRGEIAFTSFPSQEGTIPPSRTIPIPIAPNKSSGSVCSMEWSSDGNVLAVGWQNGWGIFTSGGRCLVSAFGVDEHVDLKKFQDLFMHGIKGLDNTRYAFLQMDDRALVYRGADQPDMSVINPESDVWQHIKIPQNYLATNWPIRYSSISSDGRLIAIAGRWGLIHYSASSGRWKTFADVAQERAFSVRGGLLWFHHVLIAAVEISKAYQVNHSAGFVYIRLYSRDLDLSNQNVLHREVLSSPVVILSLVDNSLLVYTADNTLHHYLIVPTTETIKLHLCGSISFEGVIVAPSAVRMLSWMVPTAQKQLGDPVDDLTVATVLMVVGGQLVLLRPRKSADQEVRYDMQIFADHIEFCWIHLRGIRALENSLWGFDGKMMRVWLNALTMDYPTNQEHESVKESVAIPLEFYPLSVLMDKGIIIGAEHEVATRSNLPFAMFRHGTSSQLFLHFLLRYHLELGQLKEAVSFAMNYQPLVYFSHALEVLLHTVVEMESNSEDETDKANALLSTVVEFLDHFDVALDVVVGCARKTETTRWPRLFSIVGNPQSLFEACLSSGRLKTAGSYLLVLHNMEQLDENNADAVQLLNSAIAAKDWQLCRELLRFLRSIDESGEALRNALVETSLHDPQLTGDEKALVSKTDLQRTMYLPPSRLHFAQLISVNFAEAAFGSNPDCLGIIVVRDLPSSYVEYRESLLRLAYRFANLDEKVREGYTDPASRYSFGWSHGKEIMNGKPDLLKGSYYANPIVDYPSVSEETRAEYPEYYGANIWPAKDEQGVEGFEEAFKNLGQFIFKVGCELAAACQPFGIVVLCVSLPRLIERSQTSKARLLHYFPAPEDALPQSDDEPVDSWCGFHLDHSVLTGLCSAMYLRKDYATGEPLVVASPSPDSGLYIRTRGGKLTKVSIPVDCLAFQTGEALEIATGGKLRATPHCVRVGVSPDSRDVSRETFAFFMQPDTDQLLSPTTTFGQFSKGVFDDHYAKENSM</sequence>
<dbReference type="SUPFAM" id="SSF51197">
    <property type="entry name" value="Clavaminate synthase-like"/>
    <property type="match status" value="1"/>
</dbReference>
<dbReference type="Gene3D" id="2.60.120.330">
    <property type="entry name" value="B-lactam Antibiotic, Isopenicillin N Synthase, Chain"/>
    <property type="match status" value="1"/>
</dbReference>
<feature type="domain" description="PRELI/MSF1" evidence="4">
    <location>
        <begin position="1"/>
        <end position="170"/>
    </location>
</feature>
<dbReference type="InterPro" id="IPR027443">
    <property type="entry name" value="IPNS-like_sf"/>
</dbReference>
<comment type="caution">
    <text evidence="5">The sequence shown here is derived from an EMBL/GenBank/DDBJ whole genome shotgun (WGS) entry which is preliminary data.</text>
</comment>
<dbReference type="Proteomes" id="UP001465976">
    <property type="component" value="Unassembled WGS sequence"/>
</dbReference>
<dbReference type="Pfam" id="PF25440">
    <property type="entry name" value="Beta-prop_RIC1_2nd"/>
    <property type="match status" value="1"/>
</dbReference>
<dbReference type="InterPro" id="IPR009771">
    <property type="entry name" value="RIC1_C"/>
</dbReference>
<dbReference type="SUPFAM" id="SSF82171">
    <property type="entry name" value="DPP6 N-terminal domain-like"/>
    <property type="match status" value="1"/>
</dbReference>
<dbReference type="Pfam" id="PF07064">
    <property type="entry name" value="RIC1"/>
    <property type="match status" value="1"/>
</dbReference>
<evidence type="ECO:0000256" key="1">
    <source>
        <dbReference type="ARBA" id="ARBA00004370"/>
    </source>
</evidence>
<organism evidence="5 6">
    <name type="scientific">Marasmius crinis-equi</name>
    <dbReference type="NCBI Taxonomy" id="585013"/>
    <lineage>
        <taxon>Eukaryota</taxon>
        <taxon>Fungi</taxon>
        <taxon>Dikarya</taxon>
        <taxon>Basidiomycota</taxon>
        <taxon>Agaricomycotina</taxon>
        <taxon>Agaricomycetes</taxon>
        <taxon>Agaricomycetidae</taxon>
        <taxon>Agaricales</taxon>
        <taxon>Marasmiineae</taxon>
        <taxon>Marasmiaceae</taxon>
        <taxon>Marasmius</taxon>
    </lineage>
</organism>
<comment type="subcellular location">
    <subcellularLocation>
        <location evidence="1">Membrane</location>
    </subcellularLocation>
</comment>
<evidence type="ECO:0000256" key="2">
    <source>
        <dbReference type="ARBA" id="ARBA00023136"/>
    </source>
</evidence>
<evidence type="ECO:0000259" key="4">
    <source>
        <dbReference type="PROSITE" id="PS50904"/>
    </source>
</evidence>
<gene>
    <name evidence="5" type="primary">RIC1</name>
    <name evidence="5" type="ORF">V5O48_004391</name>
</gene>
<evidence type="ECO:0000256" key="3">
    <source>
        <dbReference type="SAM" id="MobiDB-lite"/>
    </source>
</evidence>
<name>A0ABR3FQY7_9AGAR</name>
<proteinExistence type="predicted"/>
<dbReference type="InterPro" id="IPR006797">
    <property type="entry name" value="PRELI/MSF1_dom"/>
</dbReference>
<dbReference type="EMBL" id="JBAHYK010000147">
    <property type="protein sequence ID" value="KAL0577593.1"/>
    <property type="molecule type" value="Genomic_DNA"/>
</dbReference>
<evidence type="ECO:0000313" key="5">
    <source>
        <dbReference type="EMBL" id="KAL0577593.1"/>
    </source>
</evidence>